<evidence type="ECO:0000313" key="2">
    <source>
        <dbReference type="Proteomes" id="UP000282469"/>
    </source>
</evidence>
<organismHost>
    <name type="scientific">Glossina</name>
    <name type="common">tsetse flies</name>
    <dbReference type="NCBI Taxonomy" id="7393"/>
</organismHost>
<reference evidence="1 2" key="1">
    <citation type="journal article" date="2016" name="J. Gen. Virol.">
        <title>Comprehensive annotation of Glossina pallidipes salivary gland hypertrophy virus from Ethiopian tsetse flies: a proteogenomics approach.</title>
        <authorList>
            <person name="Abd-Alla A.M."/>
            <person name="Kariithi H.M."/>
            <person name="Cousserans F."/>
            <person name="Parker N.J."/>
            <person name="Ince I.A."/>
            <person name="Scully E.D."/>
            <person name="Boeren S."/>
            <person name="Geib S.M."/>
            <person name="Mekonnen S."/>
            <person name="Vlak J.M."/>
            <person name="Parker A.G."/>
            <person name="Vreysen M.J."/>
            <person name="Bergoin M."/>
        </authorList>
    </citation>
    <scope>NUCLEOTIDE SEQUENCE [LARGE SCALE GENOMIC DNA]</scope>
    <source>
        <strain evidence="1 2">Ethiopian</strain>
    </source>
</reference>
<dbReference type="Proteomes" id="UP000282469">
    <property type="component" value="Segment"/>
</dbReference>
<dbReference type="EMBL" id="KU050077">
    <property type="protein sequence ID" value="AMB48757.1"/>
    <property type="molecule type" value="Genomic_DNA"/>
</dbReference>
<sequence length="90" mass="10621">MDQPINYHNLFLTYINNNSQKNIICSQCSCVIKLMNIINHLAEKHEIYVTETSSLYNVKQCYFCYFEKFKNGADFVHLYKCAIKKVNEAK</sequence>
<protein>
    <submittedName>
        <fullName evidence="1">Uncharacterized protein</fullName>
    </submittedName>
</protein>
<accession>A0A0Y0K7J6</accession>
<name>A0A0Y0K7J6_GHVS</name>
<evidence type="ECO:0000313" key="1">
    <source>
        <dbReference type="EMBL" id="AMB48757.1"/>
    </source>
</evidence>
<gene>
    <name evidence="1" type="ORF">GpSGHVEth153</name>
</gene>
<proteinExistence type="predicted"/>
<organism evidence="1 2">
    <name type="scientific">Glossina hytrovirus (isolate Glossina pallidipes/Ethiopia/Seibersdorf/-)</name>
    <name type="common">GHV</name>
    <dbReference type="NCBI Taxonomy" id="379529"/>
    <lineage>
        <taxon>Viruses</taxon>
        <taxon>Viruses incertae sedis</taxon>
        <taxon>Naldaviricetes</taxon>
        <taxon>Lefavirales</taxon>
        <taxon>Hytrosaviridae</taxon>
        <taxon>Glossinavirus</taxon>
        <taxon>Glossinavirus glopallidipedis</taxon>
    </lineage>
</organism>